<dbReference type="HOGENOM" id="CLU_039977_0_0_5"/>
<feature type="domain" description="Fructose-1-6-bisphosphatase class 1 C-terminal" evidence="12">
    <location>
        <begin position="195"/>
        <end position="328"/>
    </location>
</feature>
<dbReference type="RefSeq" id="WP_014331993.1">
    <property type="nucleotide sequence ID" value="NC_016815.1"/>
</dbReference>
<dbReference type="NCBIfam" id="NF006780">
    <property type="entry name" value="PRK09293.1-4"/>
    <property type="match status" value="1"/>
</dbReference>
<evidence type="ECO:0000256" key="1">
    <source>
        <dbReference type="ARBA" id="ARBA00001273"/>
    </source>
</evidence>
<comment type="pathway">
    <text evidence="9">Carbohydrate biosynthesis; gluconeogenesis.</text>
</comment>
<dbReference type="InterPro" id="IPR044015">
    <property type="entry name" value="FBPase_C_dom"/>
</dbReference>
<dbReference type="Pfam" id="PF18913">
    <property type="entry name" value="FBPase_C"/>
    <property type="match status" value="1"/>
</dbReference>
<dbReference type="Gene3D" id="3.40.190.80">
    <property type="match status" value="1"/>
</dbReference>
<dbReference type="GO" id="GO:0030388">
    <property type="term" value="P:fructose 1,6-bisphosphate metabolic process"/>
    <property type="evidence" value="ECO:0007669"/>
    <property type="project" value="TreeGrafter"/>
</dbReference>
<feature type="binding site" evidence="9">
    <location>
        <begin position="113"/>
        <end position="116"/>
    </location>
    <ligand>
        <name>substrate</name>
    </ligand>
</feature>
<comment type="pathway">
    <text evidence="2">Carbohydrate biosynthesis; Calvin cycle.</text>
</comment>
<dbReference type="Pfam" id="PF00316">
    <property type="entry name" value="FBPase"/>
    <property type="match status" value="1"/>
</dbReference>
<dbReference type="InterPro" id="IPR033391">
    <property type="entry name" value="FBPase_N"/>
</dbReference>
<evidence type="ECO:0000313" key="13">
    <source>
        <dbReference type="EMBL" id="CCF00341.1"/>
    </source>
</evidence>
<comment type="caution">
    <text evidence="9">Lacks conserved residue(s) required for the propagation of feature annotation.</text>
</comment>
<dbReference type="PIRSF" id="PIRSF500210">
    <property type="entry name" value="FBPtase"/>
    <property type="match status" value="1"/>
</dbReference>
<gene>
    <name evidence="13" type="primary">cbbF</name>
    <name evidence="9" type="synonym">fbp</name>
    <name evidence="13" type="ordered locus">SFHH103_05879</name>
</gene>
<dbReference type="UniPathway" id="UPA00138"/>
<feature type="domain" description="Fructose-1-6-bisphosphatase class I N-terminal" evidence="11">
    <location>
        <begin position="24"/>
        <end position="188"/>
    </location>
</feature>
<proteinExistence type="inferred from homology"/>
<feature type="binding site" evidence="9">
    <location>
        <position position="113"/>
    </location>
    <ligand>
        <name>Mg(2+)</name>
        <dbReference type="ChEBI" id="CHEBI:18420"/>
        <label>2</label>
    </ligand>
</feature>
<dbReference type="PATRIC" id="fig|380.5.peg.5435"/>
<dbReference type="PANTHER" id="PTHR11556">
    <property type="entry name" value="FRUCTOSE-1,6-BISPHOSPHATASE-RELATED"/>
    <property type="match status" value="1"/>
</dbReference>
<keyword evidence="13" id="KW-0614">Plasmid</keyword>
<evidence type="ECO:0000313" key="14">
    <source>
        <dbReference type="Proteomes" id="UP000007735"/>
    </source>
</evidence>
<feature type="binding site" evidence="9">
    <location>
        <position position="110"/>
    </location>
    <ligand>
        <name>Mg(2+)</name>
        <dbReference type="ChEBI" id="CHEBI:18420"/>
        <label>2</label>
    </ligand>
</feature>
<dbReference type="PRINTS" id="PR00115">
    <property type="entry name" value="F16BPHPHTASE"/>
</dbReference>
<geneLocation type="plasmid" evidence="13 14">
    <name>pSfHH103e</name>
</geneLocation>
<dbReference type="PROSITE" id="PS00124">
    <property type="entry name" value="FBPASE"/>
    <property type="match status" value="1"/>
</dbReference>
<dbReference type="PIRSF" id="PIRSF000904">
    <property type="entry name" value="FBPtase_SBPase"/>
    <property type="match status" value="1"/>
</dbReference>
<feature type="binding site" evidence="9">
    <location>
        <position position="205"/>
    </location>
    <ligand>
        <name>substrate</name>
    </ligand>
</feature>
<dbReference type="GO" id="GO:0006094">
    <property type="term" value="P:gluconeogenesis"/>
    <property type="evidence" value="ECO:0007669"/>
    <property type="project" value="UniProtKB-UniRule"/>
</dbReference>
<dbReference type="NCBIfam" id="NF006779">
    <property type="entry name" value="PRK09293.1-3"/>
    <property type="match status" value="1"/>
</dbReference>
<evidence type="ECO:0000259" key="12">
    <source>
        <dbReference type="Pfam" id="PF18913"/>
    </source>
</evidence>
<dbReference type="FunFam" id="3.40.190.80:FF:000011">
    <property type="entry name" value="Fructose-1,6-bisphosphatase class 1"/>
    <property type="match status" value="1"/>
</dbReference>
<organism evidence="13 14">
    <name type="scientific">Sinorhizobium fredii (strain HH103)</name>
    <dbReference type="NCBI Taxonomy" id="1117943"/>
    <lineage>
        <taxon>Bacteria</taxon>
        <taxon>Pseudomonadati</taxon>
        <taxon>Pseudomonadota</taxon>
        <taxon>Alphaproteobacteria</taxon>
        <taxon>Hyphomicrobiales</taxon>
        <taxon>Rhizobiaceae</taxon>
        <taxon>Sinorhizobium/Ensifer group</taxon>
        <taxon>Sinorhizobium</taxon>
    </lineage>
</organism>
<dbReference type="KEGG" id="sfh:SFHH103_05879"/>
<keyword evidence="6 9" id="KW-0378">Hydrolase</keyword>
<dbReference type="GO" id="GO:0005986">
    <property type="term" value="P:sucrose biosynthetic process"/>
    <property type="evidence" value="ECO:0007669"/>
    <property type="project" value="TreeGrafter"/>
</dbReference>
<keyword evidence="7 9" id="KW-0460">Magnesium</keyword>
<dbReference type="Gene3D" id="3.30.540.10">
    <property type="entry name" value="Fructose-1,6-Bisphosphatase, subunit A, domain 1"/>
    <property type="match status" value="1"/>
</dbReference>
<dbReference type="CDD" id="cd00354">
    <property type="entry name" value="FBPase"/>
    <property type="match status" value="1"/>
</dbReference>
<dbReference type="GO" id="GO:0006000">
    <property type="term" value="P:fructose metabolic process"/>
    <property type="evidence" value="ECO:0007669"/>
    <property type="project" value="TreeGrafter"/>
</dbReference>
<evidence type="ECO:0000259" key="11">
    <source>
        <dbReference type="Pfam" id="PF00316"/>
    </source>
</evidence>
<keyword evidence="4 9" id="KW-0963">Cytoplasm</keyword>
<comment type="subunit">
    <text evidence="9">Homotetramer.</text>
</comment>
<evidence type="ECO:0000256" key="10">
    <source>
        <dbReference type="RuleBase" id="RU000508"/>
    </source>
</evidence>
<accession>G9AH09</accession>
<evidence type="ECO:0000256" key="7">
    <source>
        <dbReference type="ARBA" id="ARBA00022842"/>
    </source>
</evidence>
<dbReference type="InterPro" id="IPR028343">
    <property type="entry name" value="FBPtase"/>
</dbReference>
<dbReference type="GO" id="GO:0042132">
    <property type="term" value="F:fructose 1,6-bisphosphate 1-phosphatase activity"/>
    <property type="evidence" value="ECO:0007669"/>
    <property type="project" value="UniProtKB-UniRule"/>
</dbReference>
<evidence type="ECO:0000256" key="5">
    <source>
        <dbReference type="ARBA" id="ARBA00022723"/>
    </source>
</evidence>
<dbReference type="SUPFAM" id="SSF56655">
    <property type="entry name" value="Carbohydrate phosphatase"/>
    <property type="match status" value="1"/>
</dbReference>
<dbReference type="HAMAP" id="MF_01855">
    <property type="entry name" value="FBPase_class1"/>
    <property type="match status" value="1"/>
</dbReference>
<dbReference type="InterPro" id="IPR020548">
    <property type="entry name" value="Fructose_bisphosphatase_AS"/>
</dbReference>
<dbReference type="GO" id="GO:0000287">
    <property type="term" value="F:magnesium ion binding"/>
    <property type="evidence" value="ECO:0007669"/>
    <property type="project" value="UniProtKB-UniRule"/>
</dbReference>
<feature type="binding site" evidence="9">
    <location>
        <position position="110"/>
    </location>
    <ligand>
        <name>Mg(2+)</name>
        <dbReference type="ChEBI" id="CHEBI:18420"/>
        <label>1</label>
    </ligand>
</feature>
<sequence length="349" mass="37602">MSGATLEAYLASCTAHGDEIARGVAAVIQRLSTAALDVRKLVSQGALGPAFSGTRGGSNADGDLQKDLDVVCDGLFLSCLQGAPVACYASEELENPVLLDTNARLAVAIDPLDGSSNIDTNVSIGTVFSVLPAVKGPGCDPTQSFLQPGNRQLAAGFFLYGPQTALVLSLGKGTEIFIFSSRLGCFVQGYKSVNIPERTSEFAINMSNYRHWEEAIRLYVDDCLAGSDGPRERDFNMRWIASLVADAYRILVRGGIFLYPADGRKGYHQGRLRLVYEANPIAFIIENAGGAATTSVTRILDLVPEDLHQRVPLAFGSRREVARVARYHVDPNMIGERAPLFGKRGLFRA</sequence>
<evidence type="ECO:0000256" key="2">
    <source>
        <dbReference type="ARBA" id="ARBA00005215"/>
    </source>
</evidence>
<evidence type="ECO:0000256" key="6">
    <source>
        <dbReference type="ARBA" id="ARBA00022801"/>
    </source>
</evidence>
<comment type="similarity">
    <text evidence="3 9 10">Belongs to the FBPase class 1 family.</text>
</comment>
<comment type="subcellular location">
    <subcellularLocation>
        <location evidence="9">Cytoplasm</location>
    </subcellularLocation>
</comment>
<evidence type="ECO:0000256" key="9">
    <source>
        <dbReference type="HAMAP-Rule" id="MF_01855"/>
    </source>
</evidence>
<evidence type="ECO:0000256" key="3">
    <source>
        <dbReference type="ARBA" id="ARBA00010941"/>
    </source>
</evidence>
<dbReference type="GO" id="GO:0005829">
    <property type="term" value="C:cytosol"/>
    <property type="evidence" value="ECO:0007669"/>
    <property type="project" value="TreeGrafter"/>
</dbReference>
<reference evidence="13 14" key="1">
    <citation type="journal article" date="2012" name="J. Bacteriol.">
        <title>Genome sequence of the soybean symbiont Sinorhizobium fredii HH103.</title>
        <authorList>
            <person name="Weidner S."/>
            <person name="Becker A."/>
            <person name="Bonilla I."/>
            <person name="Jaenicke S."/>
            <person name="Lloret J."/>
            <person name="Margaret I."/>
            <person name="Puhler A."/>
            <person name="Ruiz-Sainz J.E."/>
            <person name="Schneiker-Bekel S."/>
            <person name="Szczepanowski R."/>
            <person name="Vinardell J.M."/>
            <person name="Zehner S."/>
            <person name="Gottfert M."/>
        </authorList>
    </citation>
    <scope>NUCLEOTIDE SEQUENCE [LARGE SCALE GENOMIC DNA]</scope>
    <source>
        <strain evidence="13 14">HH103</strain>
        <plasmid evidence="14">pSfHH103e</plasmid>
    </source>
</reference>
<comment type="catalytic activity">
    <reaction evidence="1 9">
        <text>beta-D-fructose 1,6-bisphosphate + H2O = beta-D-fructose 6-phosphate + phosphate</text>
        <dbReference type="Rhea" id="RHEA:11064"/>
        <dbReference type="ChEBI" id="CHEBI:15377"/>
        <dbReference type="ChEBI" id="CHEBI:32966"/>
        <dbReference type="ChEBI" id="CHEBI:43474"/>
        <dbReference type="ChEBI" id="CHEBI:57634"/>
        <dbReference type="EC" id="3.1.3.11"/>
    </reaction>
</comment>
<dbReference type="PANTHER" id="PTHR11556:SF35">
    <property type="entry name" value="SEDOHEPTULOSE-1,7-BISPHOSPHATASE, CHLOROPLASTIC"/>
    <property type="match status" value="1"/>
</dbReference>
<protein>
    <recommendedName>
        <fullName evidence="9">Fructose-1,6-bisphosphatase class 1</fullName>
        <shortName evidence="9">FBPase class 1</shortName>
        <ecNumber evidence="9">3.1.3.11</ecNumber>
    </recommendedName>
    <alternativeName>
        <fullName evidence="9">D-fructose-1,6-bisphosphate 1-phosphohydrolase class 1</fullName>
    </alternativeName>
</protein>
<dbReference type="EMBL" id="HE616899">
    <property type="protein sequence ID" value="CCF00341.1"/>
    <property type="molecule type" value="Genomic_DNA"/>
</dbReference>
<keyword evidence="8 9" id="KW-0119">Carbohydrate metabolism</keyword>
<dbReference type="Proteomes" id="UP000007735">
    <property type="component" value="Plasmid pSfHH103e"/>
</dbReference>
<keyword evidence="5 9" id="KW-0479">Metal-binding</keyword>
<dbReference type="GO" id="GO:0006002">
    <property type="term" value="P:fructose 6-phosphate metabolic process"/>
    <property type="evidence" value="ECO:0007669"/>
    <property type="project" value="TreeGrafter"/>
</dbReference>
<feature type="binding site" evidence="9">
    <location>
        <position position="91"/>
    </location>
    <ligand>
        <name>Mg(2+)</name>
        <dbReference type="ChEBI" id="CHEBI:18420"/>
        <label>1</label>
    </ligand>
</feature>
<evidence type="ECO:0000256" key="4">
    <source>
        <dbReference type="ARBA" id="ARBA00022490"/>
    </source>
</evidence>
<feature type="binding site" evidence="9">
    <location>
        <position position="112"/>
    </location>
    <ligand>
        <name>Mg(2+)</name>
        <dbReference type="ChEBI" id="CHEBI:18420"/>
        <label>1</label>
    </ligand>
</feature>
<comment type="cofactor">
    <cofactor evidence="9">
        <name>Mg(2+)</name>
        <dbReference type="ChEBI" id="CHEBI:18420"/>
    </cofactor>
    <text evidence="9">Binds 2 magnesium ions per subunit.</text>
</comment>
<dbReference type="InterPro" id="IPR000146">
    <property type="entry name" value="FBPase_class-1"/>
</dbReference>
<feature type="binding site" evidence="9">
    <location>
        <position position="277"/>
    </location>
    <ligand>
        <name>Mg(2+)</name>
        <dbReference type="ChEBI" id="CHEBI:18420"/>
        <label>2</label>
    </ligand>
</feature>
<evidence type="ECO:0000256" key="8">
    <source>
        <dbReference type="ARBA" id="ARBA00023277"/>
    </source>
</evidence>
<dbReference type="AlphaFoldDB" id="G9AH09"/>
<name>G9AH09_SINF1</name>
<dbReference type="EC" id="3.1.3.11" evidence="9"/>